<dbReference type="EMBL" id="JAPAAF010000007">
    <property type="protein sequence ID" value="MCW0482568.1"/>
    <property type="molecule type" value="Genomic_DNA"/>
</dbReference>
<dbReference type="Proteomes" id="UP001163821">
    <property type="component" value="Unassembled WGS sequence"/>
</dbReference>
<evidence type="ECO:0000313" key="3">
    <source>
        <dbReference type="Proteomes" id="UP001163821"/>
    </source>
</evidence>
<evidence type="ECO:0000313" key="2">
    <source>
        <dbReference type="EMBL" id="MCW0482568.1"/>
    </source>
</evidence>
<protein>
    <submittedName>
        <fullName evidence="2">Uncharacterized protein</fullName>
    </submittedName>
</protein>
<keyword evidence="3" id="KW-1185">Reference proteome</keyword>
<organism evidence="2 3">
    <name type="scientific">Gaoshiqia sediminis</name>
    <dbReference type="NCBI Taxonomy" id="2986998"/>
    <lineage>
        <taxon>Bacteria</taxon>
        <taxon>Pseudomonadati</taxon>
        <taxon>Bacteroidota</taxon>
        <taxon>Bacteroidia</taxon>
        <taxon>Marinilabiliales</taxon>
        <taxon>Prolixibacteraceae</taxon>
        <taxon>Gaoshiqia</taxon>
    </lineage>
</organism>
<name>A0AA42C592_9BACT</name>
<keyword evidence="1" id="KW-1133">Transmembrane helix</keyword>
<dbReference type="AlphaFoldDB" id="A0AA42C592"/>
<keyword evidence="1" id="KW-0472">Membrane</keyword>
<feature type="transmembrane region" description="Helical" evidence="1">
    <location>
        <begin position="6"/>
        <end position="22"/>
    </location>
</feature>
<evidence type="ECO:0000256" key="1">
    <source>
        <dbReference type="SAM" id="Phobius"/>
    </source>
</evidence>
<sequence length="137" mass="15739">MEDYIFILLAIVLSIIGAYNQSKKKKAAEQMMDEEDTIAPRPSVFEQLFDDDFFTDEKPIVKPVVKPFSKPEPPKPMGYQPLIREEIRKKPVKPVKKTPAQVIETTLAGSQAKNNPIRKDFSLKKAVIYSEILQRKY</sequence>
<gene>
    <name evidence="2" type="ORF">N2K84_07510</name>
</gene>
<proteinExistence type="predicted"/>
<reference evidence="2" key="1">
    <citation type="submission" date="2022-10" db="EMBL/GenBank/DDBJ databases">
        <title>Gaoshiqiia sediminis gen. nov., sp. nov., isolated from coastal sediment.</title>
        <authorList>
            <person name="Yu W.X."/>
            <person name="Mu D.S."/>
            <person name="Du J.Z."/>
            <person name="Liang Y.Q."/>
        </authorList>
    </citation>
    <scope>NUCLEOTIDE SEQUENCE</scope>
    <source>
        <strain evidence="2">A06</strain>
    </source>
</reference>
<comment type="caution">
    <text evidence="2">The sequence shown here is derived from an EMBL/GenBank/DDBJ whole genome shotgun (WGS) entry which is preliminary data.</text>
</comment>
<accession>A0AA42C592</accession>
<keyword evidence="1" id="KW-0812">Transmembrane</keyword>
<dbReference type="RefSeq" id="WP_282591173.1">
    <property type="nucleotide sequence ID" value="NZ_JAPAAF010000007.1"/>
</dbReference>